<evidence type="ECO:0000256" key="13">
    <source>
        <dbReference type="SAM" id="Phobius"/>
    </source>
</evidence>
<dbReference type="PANTHER" id="PTHR10740:SF11">
    <property type="entry name" value="PROEPIREGULIN"/>
    <property type="match status" value="1"/>
</dbReference>
<dbReference type="PROSITE" id="PS00022">
    <property type="entry name" value="EGF_1"/>
    <property type="match status" value="1"/>
</dbReference>
<dbReference type="GO" id="GO:0008083">
    <property type="term" value="F:growth factor activity"/>
    <property type="evidence" value="ECO:0007669"/>
    <property type="project" value="UniProtKB-KW"/>
</dbReference>
<evidence type="ECO:0000256" key="5">
    <source>
        <dbReference type="ARBA" id="ARBA00022692"/>
    </source>
</evidence>
<dbReference type="AlphaFoldDB" id="A0A6J1V773"/>
<protein>
    <submittedName>
        <fullName evidence="16">Proepiregulin-like</fullName>
    </submittedName>
</protein>
<dbReference type="PROSITE" id="PS50026">
    <property type="entry name" value="EGF_3"/>
    <property type="match status" value="1"/>
</dbReference>
<dbReference type="KEGG" id="nss:113420090"/>
<evidence type="ECO:0000256" key="11">
    <source>
        <dbReference type="ARBA" id="ARBA00023180"/>
    </source>
</evidence>
<feature type="transmembrane region" description="Helical" evidence="13">
    <location>
        <begin position="156"/>
        <end position="178"/>
    </location>
</feature>
<dbReference type="InterPro" id="IPR000742">
    <property type="entry name" value="EGF"/>
</dbReference>
<dbReference type="SUPFAM" id="SSF57196">
    <property type="entry name" value="EGF/Laminin"/>
    <property type="match status" value="1"/>
</dbReference>
<keyword evidence="6" id="KW-0732">Signal</keyword>
<dbReference type="GO" id="GO:0007173">
    <property type="term" value="P:epidermal growth factor receptor signaling pathway"/>
    <property type="evidence" value="ECO:0007669"/>
    <property type="project" value="TreeGrafter"/>
</dbReference>
<comment type="subcellular location">
    <subcellularLocation>
        <location evidence="1">Membrane</location>
        <topology evidence="1">Single-pass type I membrane protein</topology>
    </subcellularLocation>
    <subcellularLocation>
        <location evidence="2">Secreted</location>
    </subcellularLocation>
</comment>
<keyword evidence="5 13" id="KW-0812">Transmembrane</keyword>
<keyword evidence="9 13" id="KW-0472">Membrane</keyword>
<organism evidence="15 16">
    <name type="scientific">Notechis scutatus</name>
    <name type="common">mainland tiger snake</name>
    <dbReference type="NCBI Taxonomy" id="8663"/>
    <lineage>
        <taxon>Eukaryota</taxon>
        <taxon>Metazoa</taxon>
        <taxon>Chordata</taxon>
        <taxon>Craniata</taxon>
        <taxon>Vertebrata</taxon>
        <taxon>Euteleostomi</taxon>
        <taxon>Lepidosauria</taxon>
        <taxon>Squamata</taxon>
        <taxon>Bifurcata</taxon>
        <taxon>Unidentata</taxon>
        <taxon>Episquamata</taxon>
        <taxon>Toxicofera</taxon>
        <taxon>Serpentes</taxon>
        <taxon>Colubroidea</taxon>
        <taxon>Elapidae</taxon>
        <taxon>Hydrophiinae</taxon>
        <taxon>Notechis</taxon>
    </lineage>
</organism>
<proteinExistence type="predicted"/>
<name>A0A6J1V773_9SAUR</name>
<keyword evidence="4 12" id="KW-0245">EGF-like domain</keyword>
<dbReference type="GO" id="GO:0016020">
    <property type="term" value="C:membrane"/>
    <property type="evidence" value="ECO:0007669"/>
    <property type="project" value="UniProtKB-SubCell"/>
</dbReference>
<evidence type="ECO:0000256" key="4">
    <source>
        <dbReference type="ARBA" id="ARBA00022536"/>
    </source>
</evidence>
<dbReference type="PANTHER" id="PTHR10740">
    <property type="entry name" value="TRANSFORMING GROWTH FACTOR ALPHA"/>
    <property type="match status" value="1"/>
</dbReference>
<evidence type="ECO:0000256" key="6">
    <source>
        <dbReference type="ARBA" id="ARBA00022729"/>
    </source>
</evidence>
<gene>
    <name evidence="16" type="primary">LOC113420090</name>
</gene>
<dbReference type="GO" id="GO:0005154">
    <property type="term" value="F:epidermal growth factor receptor binding"/>
    <property type="evidence" value="ECO:0007669"/>
    <property type="project" value="TreeGrafter"/>
</dbReference>
<accession>A0A6J1V773</accession>
<dbReference type="Gene3D" id="2.10.25.10">
    <property type="entry name" value="Laminin"/>
    <property type="match status" value="1"/>
</dbReference>
<dbReference type="PROSITE" id="PS01186">
    <property type="entry name" value="EGF_2"/>
    <property type="match status" value="1"/>
</dbReference>
<evidence type="ECO:0000256" key="9">
    <source>
        <dbReference type="ARBA" id="ARBA00023136"/>
    </source>
</evidence>
<reference evidence="16" key="1">
    <citation type="submission" date="2025-08" db="UniProtKB">
        <authorList>
            <consortium name="RefSeq"/>
        </authorList>
    </citation>
    <scope>IDENTIFICATION</scope>
</reference>
<sequence length="210" mass="23835">MGRRADRSRSVELSFDGKQKPGVSPLHCVKELPGIEDSLLRGGGQMAGCSSQSLAGTLLFLGWHLVQTTLSTTVIPLCGVNKTENCATTIGTVVPITHVERETECKPEWRSYCFNGDCRYSETLDRYFCRCKEGWIGERCSHSNLYPVIKPLSSEYLAFTILVCLFFFSAILLSIYFYRRYLNKKERLPTNKNYKEVATDTEKEQNLLHV</sequence>
<keyword evidence="10 12" id="KW-1015">Disulfide bond</keyword>
<dbReference type="GO" id="GO:0045840">
    <property type="term" value="P:positive regulation of mitotic nuclear division"/>
    <property type="evidence" value="ECO:0007669"/>
    <property type="project" value="TreeGrafter"/>
</dbReference>
<comment type="caution">
    <text evidence="12">Lacks conserved residue(s) required for the propagation of feature annotation.</text>
</comment>
<evidence type="ECO:0000256" key="1">
    <source>
        <dbReference type="ARBA" id="ARBA00004479"/>
    </source>
</evidence>
<evidence type="ECO:0000256" key="2">
    <source>
        <dbReference type="ARBA" id="ARBA00004613"/>
    </source>
</evidence>
<dbReference type="RefSeq" id="XP_026535654.1">
    <property type="nucleotide sequence ID" value="XM_026679869.1"/>
</dbReference>
<keyword evidence="3" id="KW-0964">Secreted</keyword>
<dbReference type="PRINTS" id="PR00009">
    <property type="entry name" value="EGFTGF"/>
</dbReference>
<evidence type="ECO:0000256" key="12">
    <source>
        <dbReference type="PROSITE-ProRule" id="PRU00076"/>
    </source>
</evidence>
<evidence type="ECO:0000256" key="8">
    <source>
        <dbReference type="ARBA" id="ARBA00023030"/>
    </source>
</evidence>
<keyword evidence="15" id="KW-1185">Reference proteome</keyword>
<keyword evidence="7 13" id="KW-1133">Transmembrane helix</keyword>
<evidence type="ECO:0000256" key="10">
    <source>
        <dbReference type="ARBA" id="ARBA00023157"/>
    </source>
</evidence>
<evidence type="ECO:0000259" key="14">
    <source>
        <dbReference type="PROSITE" id="PS50026"/>
    </source>
</evidence>
<evidence type="ECO:0000313" key="15">
    <source>
        <dbReference type="Proteomes" id="UP000504612"/>
    </source>
</evidence>
<evidence type="ECO:0000313" key="16">
    <source>
        <dbReference type="RefSeq" id="XP_026535654.1"/>
    </source>
</evidence>
<dbReference type="GeneID" id="113420090"/>
<dbReference type="SMART" id="SM00181">
    <property type="entry name" value="EGF"/>
    <property type="match status" value="1"/>
</dbReference>
<keyword evidence="8" id="KW-0339">Growth factor</keyword>
<dbReference type="GO" id="GO:0008284">
    <property type="term" value="P:positive regulation of cell population proliferation"/>
    <property type="evidence" value="ECO:0007669"/>
    <property type="project" value="TreeGrafter"/>
</dbReference>
<keyword evidence="11" id="KW-0325">Glycoprotein</keyword>
<feature type="domain" description="EGF-like" evidence="14">
    <location>
        <begin position="101"/>
        <end position="141"/>
    </location>
</feature>
<feature type="disulfide bond" evidence="12">
    <location>
        <begin position="131"/>
        <end position="140"/>
    </location>
</feature>
<dbReference type="Proteomes" id="UP000504612">
    <property type="component" value="Unplaced"/>
</dbReference>
<dbReference type="GO" id="GO:0005615">
    <property type="term" value="C:extracellular space"/>
    <property type="evidence" value="ECO:0007669"/>
    <property type="project" value="TreeGrafter"/>
</dbReference>
<evidence type="ECO:0000256" key="7">
    <source>
        <dbReference type="ARBA" id="ARBA00022989"/>
    </source>
</evidence>
<evidence type="ECO:0000256" key="3">
    <source>
        <dbReference type="ARBA" id="ARBA00022525"/>
    </source>
</evidence>